<accession>A0AAV5NKG8</accession>
<dbReference type="EMBL" id="BSNX01000003">
    <property type="protein sequence ID" value="GLQ71152.1"/>
    <property type="molecule type" value="Genomic_DNA"/>
</dbReference>
<keyword evidence="2" id="KW-1185">Reference proteome</keyword>
<gene>
    <name evidence="1" type="ORF">GCM10007932_05120</name>
</gene>
<organism evidence="1 2">
    <name type="scientific">Vibrio penaeicida</name>
    <dbReference type="NCBI Taxonomy" id="104609"/>
    <lineage>
        <taxon>Bacteria</taxon>
        <taxon>Pseudomonadati</taxon>
        <taxon>Pseudomonadota</taxon>
        <taxon>Gammaproteobacteria</taxon>
        <taxon>Vibrionales</taxon>
        <taxon>Vibrionaceae</taxon>
        <taxon>Vibrio</taxon>
    </lineage>
</organism>
<dbReference type="Proteomes" id="UP001156690">
    <property type="component" value="Unassembled WGS sequence"/>
</dbReference>
<sequence>MQTNVHGKRFSNSIDYQTQISVLMDAYLAKRIGTGFYLAVLRFIASQAPTTTAKGLIDMCRRNMKRELAKRPVIKKRRLPS</sequence>
<evidence type="ECO:0000313" key="1">
    <source>
        <dbReference type="EMBL" id="GLQ71152.1"/>
    </source>
</evidence>
<dbReference type="AlphaFoldDB" id="A0AAV5NKG8"/>
<comment type="caution">
    <text evidence="1">The sequence shown here is derived from an EMBL/GenBank/DDBJ whole genome shotgun (WGS) entry which is preliminary data.</text>
</comment>
<protein>
    <submittedName>
        <fullName evidence="1">Uncharacterized protein</fullName>
    </submittedName>
</protein>
<proteinExistence type="predicted"/>
<evidence type="ECO:0000313" key="2">
    <source>
        <dbReference type="Proteomes" id="UP001156690"/>
    </source>
</evidence>
<reference evidence="2" key="1">
    <citation type="journal article" date="2019" name="Int. J. Syst. Evol. Microbiol.">
        <title>The Global Catalogue of Microorganisms (GCM) 10K type strain sequencing project: providing services to taxonomists for standard genome sequencing and annotation.</title>
        <authorList>
            <consortium name="The Broad Institute Genomics Platform"/>
            <consortium name="The Broad Institute Genome Sequencing Center for Infectious Disease"/>
            <person name="Wu L."/>
            <person name="Ma J."/>
        </authorList>
    </citation>
    <scope>NUCLEOTIDE SEQUENCE [LARGE SCALE GENOMIC DNA]</scope>
    <source>
        <strain evidence="2">NBRC 15640</strain>
    </source>
</reference>
<name>A0AAV5NKG8_9VIBR</name>